<keyword evidence="4" id="KW-0326">Glycosidase</keyword>
<dbReference type="Proteomes" id="UP001199659">
    <property type="component" value="Chromosome"/>
</dbReference>
<keyword evidence="4" id="KW-0378">Hydrolase</keyword>
<keyword evidence="6" id="KW-1185">Reference proteome</keyword>
<evidence type="ECO:0000313" key="5">
    <source>
        <dbReference type="EMBL" id="UGS40092.1"/>
    </source>
</evidence>
<dbReference type="EMBL" id="CP087880">
    <property type="protein sequence ID" value="UGS40092.1"/>
    <property type="molecule type" value="Genomic_DNA"/>
</dbReference>
<dbReference type="InterPro" id="IPR033907">
    <property type="entry name" value="Endolysin_autolysin"/>
</dbReference>
<keyword evidence="3" id="KW-1035">Host cytoplasm</keyword>
<evidence type="ECO:0000256" key="3">
    <source>
        <dbReference type="ARBA" id="ARBA00023200"/>
    </source>
</evidence>
<evidence type="ECO:0000256" key="4">
    <source>
        <dbReference type="RuleBase" id="RU003788"/>
    </source>
</evidence>
<keyword evidence="1 4" id="KW-0929">Antimicrobial</keyword>
<comment type="catalytic activity">
    <reaction evidence="4">
        <text>Hydrolysis of (1-&gt;4)-beta-linkages between N-acetylmuramic acid and N-acetyl-D-glucosamine residues in a peptidoglycan and between N-acetyl-D-glucosamine residues in chitodextrins.</text>
        <dbReference type="EC" id="3.2.1.17"/>
    </reaction>
</comment>
<name>A0ABY3S088_9ENTR</name>
<evidence type="ECO:0000256" key="1">
    <source>
        <dbReference type="ARBA" id="ARBA00022529"/>
    </source>
</evidence>
<dbReference type="SUPFAM" id="SSF53955">
    <property type="entry name" value="Lysozyme-like"/>
    <property type="match status" value="1"/>
</dbReference>
<evidence type="ECO:0000256" key="2">
    <source>
        <dbReference type="ARBA" id="ARBA00022638"/>
    </source>
</evidence>
<reference evidence="5 6" key="1">
    <citation type="journal article" date="2022" name="Int. J. Syst. Evol. Microbiol.">
        <title>Pseudocitrobacter corydidari sp. nov., isolated from the Asian emerald cockroach Corydidarum magnifica.</title>
        <authorList>
            <person name="Guzman J."/>
            <person name="Poehlein A."/>
            <person name="Glaeser S.P."/>
            <person name="Schwengers O."/>
            <person name="Blom J."/>
            <person name="Hollensteiner J."/>
            <person name="Kampfer P."/>
            <person name="Vilcinskas A."/>
        </authorList>
    </citation>
    <scope>NUCLEOTIDE SEQUENCE [LARGE SCALE GENOMIC DNA]</scope>
    <source>
        <strain evidence="5">G163CM</strain>
    </source>
</reference>
<dbReference type="PANTHER" id="PTHR38107:SF3">
    <property type="entry name" value="LYSOZYME RRRD-RELATED"/>
    <property type="match status" value="1"/>
</dbReference>
<dbReference type="PANTHER" id="PTHR38107">
    <property type="match status" value="1"/>
</dbReference>
<dbReference type="RefSeq" id="WP_231826993.1">
    <property type="nucleotide sequence ID" value="NZ_CP087880.1"/>
</dbReference>
<evidence type="ECO:0000313" key="6">
    <source>
        <dbReference type="Proteomes" id="UP001199659"/>
    </source>
</evidence>
<dbReference type="InterPro" id="IPR051018">
    <property type="entry name" value="Bacteriophage_GH24"/>
</dbReference>
<sequence>MLTLNEINSFRANARYTRYQCIKLSPPKFMKPSPSCLRLMKSYEQLRTQPYDDQTGRSVINYCSGATIGYGHLIKDRNEFEKYRQGINESTADSLFESDLYKYIHGVRTDVLVDLTQNEFDALVIMAFNIGKNAFKHSTVLEIINGRNTKNLRDAWNQFRYSQGKVMKGLINRRACEMNVFFDGVYKKI</sequence>
<organism evidence="5 6">
    <name type="scientific">Pseudocitrobacter corydidari</name>
    <dbReference type="NCBI Taxonomy" id="2891570"/>
    <lineage>
        <taxon>Bacteria</taxon>
        <taxon>Pseudomonadati</taxon>
        <taxon>Pseudomonadota</taxon>
        <taxon>Gammaproteobacteria</taxon>
        <taxon>Enterobacterales</taxon>
        <taxon>Enterobacteriaceae</taxon>
        <taxon>Pseudocitrobacter</taxon>
    </lineage>
</organism>
<keyword evidence="2 4" id="KW-0081">Bacteriolytic enzyme</keyword>
<dbReference type="InterPro" id="IPR002196">
    <property type="entry name" value="Glyco_hydro_24"/>
</dbReference>
<dbReference type="EC" id="3.2.1.17" evidence="4"/>
<dbReference type="Pfam" id="PF00959">
    <property type="entry name" value="Phage_lysozyme"/>
    <property type="match status" value="1"/>
</dbReference>
<dbReference type="InterPro" id="IPR023347">
    <property type="entry name" value="Lysozyme_dom_sf"/>
</dbReference>
<dbReference type="InterPro" id="IPR023346">
    <property type="entry name" value="Lysozyme-like_dom_sf"/>
</dbReference>
<dbReference type="Gene3D" id="1.10.530.40">
    <property type="match status" value="1"/>
</dbReference>
<protein>
    <recommendedName>
        <fullName evidence="4">Lysozyme</fullName>
        <ecNumber evidence="4">3.2.1.17</ecNumber>
    </recommendedName>
</protein>
<dbReference type="CDD" id="cd00737">
    <property type="entry name" value="lyz_endolysin_autolysin"/>
    <property type="match status" value="1"/>
</dbReference>
<proteinExistence type="inferred from homology"/>
<gene>
    <name evidence="5" type="ORF">G163CM_07850</name>
</gene>
<comment type="similarity">
    <text evidence="4">Belongs to the glycosyl hydrolase 24 family.</text>
</comment>
<accession>A0ABY3S088</accession>